<gene>
    <name evidence="1" type="ORF">OIU85_008503</name>
</gene>
<protein>
    <submittedName>
        <fullName evidence="1">Uncharacterized protein</fullName>
    </submittedName>
</protein>
<dbReference type="Proteomes" id="UP001151529">
    <property type="component" value="Chromosome 7"/>
</dbReference>
<name>A0A9Q0SI59_SALVM</name>
<evidence type="ECO:0000313" key="1">
    <source>
        <dbReference type="EMBL" id="KAJ6677928.1"/>
    </source>
</evidence>
<dbReference type="EMBL" id="JAPFFL010000014">
    <property type="protein sequence ID" value="KAJ6677928.1"/>
    <property type="molecule type" value="Genomic_DNA"/>
</dbReference>
<sequence>MLLLQTVNANRMELEDAHSDLCSLRKLYGLLQGSPDGVQMAGFLDERAKVLLKSLLDAATEKALLAYSKIIVDAQLGVSNTPYSSQSVQPKAMPYLEPPVSPDVENASPSTIQSSNAQTNLCVNNAWINEQSLIKQTPQDSGSEHSKFSVSLNKPEGSEFVSGKIDMHREDSESNSFQEVANAMKCSESVMPSSSLQLYGENADSHEANNAAF</sequence>
<dbReference type="OrthoDB" id="1296610at2759"/>
<reference evidence="1" key="2">
    <citation type="journal article" date="2023" name="Int. J. Mol. Sci.">
        <title>De Novo Assembly and Annotation of 11 Diverse Shrub Willow (Salix) Genomes Reveals Novel Gene Organization in Sex-Linked Regions.</title>
        <authorList>
            <person name="Hyden B."/>
            <person name="Feng K."/>
            <person name="Yates T.B."/>
            <person name="Jawdy S."/>
            <person name="Cereghino C."/>
            <person name="Smart L.B."/>
            <person name="Muchero W."/>
        </authorList>
    </citation>
    <scope>NUCLEOTIDE SEQUENCE [LARGE SCALE GENOMIC DNA]</scope>
    <source>
        <tissue evidence="1">Shoot tip</tissue>
    </source>
</reference>
<organism evidence="1 2">
    <name type="scientific">Salix viminalis</name>
    <name type="common">Common osier</name>
    <name type="synonym">Basket willow</name>
    <dbReference type="NCBI Taxonomy" id="40686"/>
    <lineage>
        <taxon>Eukaryota</taxon>
        <taxon>Viridiplantae</taxon>
        <taxon>Streptophyta</taxon>
        <taxon>Embryophyta</taxon>
        <taxon>Tracheophyta</taxon>
        <taxon>Spermatophyta</taxon>
        <taxon>Magnoliopsida</taxon>
        <taxon>eudicotyledons</taxon>
        <taxon>Gunneridae</taxon>
        <taxon>Pentapetalae</taxon>
        <taxon>rosids</taxon>
        <taxon>fabids</taxon>
        <taxon>Malpighiales</taxon>
        <taxon>Salicaceae</taxon>
        <taxon>Saliceae</taxon>
        <taxon>Salix</taxon>
    </lineage>
</organism>
<comment type="caution">
    <text evidence="1">The sequence shown here is derived from an EMBL/GenBank/DDBJ whole genome shotgun (WGS) entry which is preliminary data.</text>
</comment>
<proteinExistence type="predicted"/>
<evidence type="ECO:0000313" key="2">
    <source>
        <dbReference type="Proteomes" id="UP001151529"/>
    </source>
</evidence>
<reference evidence="1" key="1">
    <citation type="submission" date="2022-11" db="EMBL/GenBank/DDBJ databases">
        <authorList>
            <person name="Hyden B.L."/>
            <person name="Feng K."/>
            <person name="Yates T."/>
            <person name="Jawdy S."/>
            <person name="Smart L.B."/>
            <person name="Muchero W."/>
        </authorList>
    </citation>
    <scope>NUCLEOTIDE SEQUENCE</scope>
    <source>
        <tissue evidence="1">Shoot tip</tissue>
    </source>
</reference>
<keyword evidence="2" id="KW-1185">Reference proteome</keyword>
<dbReference type="AlphaFoldDB" id="A0A9Q0SI59"/>
<accession>A0A9Q0SI59</accession>